<accession>A0A9D2U7T6</accession>
<gene>
    <name evidence="1" type="ORF">H9906_05140</name>
</gene>
<comment type="caution">
    <text evidence="1">The sequence shown here is derived from an EMBL/GenBank/DDBJ whole genome shotgun (WGS) entry which is preliminary data.</text>
</comment>
<dbReference type="Proteomes" id="UP000823889">
    <property type="component" value="Unassembled WGS sequence"/>
</dbReference>
<protein>
    <submittedName>
        <fullName evidence="1">Uncharacterized protein</fullName>
    </submittedName>
</protein>
<evidence type="ECO:0000313" key="1">
    <source>
        <dbReference type="EMBL" id="HJD44401.1"/>
    </source>
</evidence>
<sequence length="92" mass="10208">MILQTGEENLQQRANKAVMRLAEGFKLVIGLIYYAKPILFFRLLFCFSGAAGAGKEYAYLSKIVNEILKKAASTAGRLFLCRNGAQGIYLLE</sequence>
<reference evidence="1" key="2">
    <citation type="submission" date="2021-04" db="EMBL/GenBank/DDBJ databases">
        <authorList>
            <person name="Gilroy R."/>
        </authorList>
    </citation>
    <scope>NUCLEOTIDE SEQUENCE</scope>
    <source>
        <strain evidence="1">9264</strain>
    </source>
</reference>
<name>A0A9D2U7T6_9BURK</name>
<dbReference type="AlphaFoldDB" id="A0A9D2U7T6"/>
<evidence type="ECO:0000313" key="2">
    <source>
        <dbReference type="Proteomes" id="UP000823889"/>
    </source>
</evidence>
<organism evidence="1 2">
    <name type="scientific">Candidatus Paenalcaligenes intestinipullorum</name>
    <dbReference type="NCBI Taxonomy" id="2838718"/>
    <lineage>
        <taxon>Bacteria</taxon>
        <taxon>Pseudomonadati</taxon>
        <taxon>Pseudomonadota</taxon>
        <taxon>Betaproteobacteria</taxon>
        <taxon>Burkholderiales</taxon>
        <taxon>Alcaligenaceae</taxon>
        <taxon>Paenalcaligenes</taxon>
    </lineage>
</organism>
<proteinExistence type="predicted"/>
<dbReference type="EMBL" id="DWUQ01000104">
    <property type="protein sequence ID" value="HJD44401.1"/>
    <property type="molecule type" value="Genomic_DNA"/>
</dbReference>
<reference evidence="1" key="1">
    <citation type="journal article" date="2021" name="PeerJ">
        <title>Extensive microbial diversity within the chicken gut microbiome revealed by metagenomics and culture.</title>
        <authorList>
            <person name="Gilroy R."/>
            <person name="Ravi A."/>
            <person name="Getino M."/>
            <person name="Pursley I."/>
            <person name="Horton D.L."/>
            <person name="Alikhan N.F."/>
            <person name="Baker D."/>
            <person name="Gharbi K."/>
            <person name="Hall N."/>
            <person name="Watson M."/>
            <person name="Adriaenssens E.M."/>
            <person name="Foster-Nyarko E."/>
            <person name="Jarju S."/>
            <person name="Secka A."/>
            <person name="Antonio M."/>
            <person name="Oren A."/>
            <person name="Chaudhuri R.R."/>
            <person name="La Ragione R."/>
            <person name="Hildebrand F."/>
            <person name="Pallen M.J."/>
        </authorList>
    </citation>
    <scope>NUCLEOTIDE SEQUENCE</scope>
    <source>
        <strain evidence="1">9264</strain>
    </source>
</reference>